<dbReference type="SUPFAM" id="SSF144232">
    <property type="entry name" value="HIT/MYND zinc finger-like"/>
    <property type="match status" value="1"/>
</dbReference>
<feature type="domain" description="MYND-type" evidence="7">
    <location>
        <begin position="54"/>
        <end position="91"/>
    </location>
</feature>
<evidence type="ECO:0000256" key="5">
    <source>
        <dbReference type="SAM" id="Coils"/>
    </source>
</evidence>
<gene>
    <name evidence="8" type="ORF">CTEN210_03506</name>
</gene>
<dbReference type="PROSITE" id="PS50865">
    <property type="entry name" value="ZF_MYND_2"/>
    <property type="match status" value="1"/>
</dbReference>
<evidence type="ECO:0000256" key="2">
    <source>
        <dbReference type="ARBA" id="ARBA00022771"/>
    </source>
</evidence>
<keyword evidence="9" id="KW-1185">Reference proteome</keyword>
<protein>
    <recommendedName>
        <fullName evidence="7">MYND-type domain-containing protein</fullName>
    </recommendedName>
</protein>
<dbReference type="EMBL" id="BLLK01000022">
    <property type="protein sequence ID" value="GFH47030.1"/>
    <property type="molecule type" value="Genomic_DNA"/>
</dbReference>
<dbReference type="GO" id="GO:0008270">
    <property type="term" value="F:zinc ion binding"/>
    <property type="evidence" value="ECO:0007669"/>
    <property type="project" value="UniProtKB-KW"/>
</dbReference>
<sequence>MNSDDTLSTSSAPTGVATSSAPTGEAASSAPTGVAASSATSTTPKLMERNKCLAEGCNMNTNLRPCTACNFAKYCSRRCQVKDWNRHKEHCRKFGNTSDPTSQLEDVKRDSKQKKRKLKAGANSATASCTEVFEAVTADAAQMRENILNAARAEAVQMKKDILSAHHHIAATAEAAQMKKDILNDARIAATADAAQMRENILNDARIAADADAAQMKKDILNAAHVATTLEATRMKKDILNTARIAATLDATQMKKDILNAARAENVQMKKQILNDARAEAATPDATRMKKDILNTARTEAFQMKKDILNAARTDATHDATQMREDILNAARIAADAAVSQMRSRILRAAHAEAVVMRENYLRDTATFATEEAARLRDNILNAAHVDAVYERKRKNVQHLKDHAKEKLQEKREELLKEVADQCPIPPNDLPSIQEMNSDFIRFCKDKEKLGEIIQEIETCYFPSLLHQMKNMFFHICICDINLMQKYGDEEVVIPYALFDVAHSQLPHVGHLPDLQTLFANLRGDSAEIWSWWIPEDFLECVVFGLNHAFNRGYFTRNLKGKSVHIHCSYSMRQGHDVYHAPYGLPTVQRFRVCPKAVYPDFVLKITFGANGFFDPATQIHLVRIEGMACNIRISSCHLLVKRIESMDNIFTPNNVIRNKISLIDMMR</sequence>
<feature type="region of interest" description="Disordered" evidence="6">
    <location>
        <begin position="1"/>
        <end position="42"/>
    </location>
</feature>
<accession>A0AAD3H1L8</accession>
<keyword evidence="1" id="KW-0479">Metal-binding</keyword>
<name>A0AAD3H1L8_9STRA</name>
<evidence type="ECO:0000313" key="8">
    <source>
        <dbReference type="EMBL" id="GFH47030.1"/>
    </source>
</evidence>
<dbReference type="Pfam" id="PF01753">
    <property type="entry name" value="zf-MYND"/>
    <property type="match status" value="1"/>
</dbReference>
<feature type="coiled-coil region" evidence="5">
    <location>
        <begin position="390"/>
        <end position="421"/>
    </location>
</feature>
<proteinExistence type="predicted"/>
<feature type="compositionally biased region" description="Low complexity" evidence="6">
    <location>
        <begin position="26"/>
        <end position="42"/>
    </location>
</feature>
<feature type="compositionally biased region" description="Polar residues" evidence="6">
    <location>
        <begin position="1"/>
        <end position="22"/>
    </location>
</feature>
<comment type="caution">
    <text evidence="8">The sequence shown here is derived from an EMBL/GenBank/DDBJ whole genome shotgun (WGS) entry which is preliminary data.</text>
</comment>
<evidence type="ECO:0000256" key="6">
    <source>
        <dbReference type="SAM" id="MobiDB-lite"/>
    </source>
</evidence>
<feature type="compositionally biased region" description="Polar residues" evidence="6">
    <location>
        <begin position="95"/>
        <end position="104"/>
    </location>
</feature>
<keyword evidence="5" id="KW-0175">Coiled coil</keyword>
<dbReference type="AlphaFoldDB" id="A0AAD3H1L8"/>
<feature type="region of interest" description="Disordered" evidence="6">
    <location>
        <begin position="91"/>
        <end position="121"/>
    </location>
</feature>
<dbReference type="Proteomes" id="UP001054902">
    <property type="component" value="Unassembled WGS sequence"/>
</dbReference>
<evidence type="ECO:0000313" key="9">
    <source>
        <dbReference type="Proteomes" id="UP001054902"/>
    </source>
</evidence>
<evidence type="ECO:0000256" key="4">
    <source>
        <dbReference type="PROSITE-ProRule" id="PRU00134"/>
    </source>
</evidence>
<evidence type="ECO:0000259" key="7">
    <source>
        <dbReference type="PROSITE" id="PS50865"/>
    </source>
</evidence>
<dbReference type="InterPro" id="IPR002893">
    <property type="entry name" value="Znf_MYND"/>
</dbReference>
<reference evidence="8 9" key="1">
    <citation type="journal article" date="2021" name="Sci. Rep.">
        <title>The genome of the diatom Chaetoceros tenuissimus carries an ancient integrated fragment of an extant virus.</title>
        <authorList>
            <person name="Hongo Y."/>
            <person name="Kimura K."/>
            <person name="Takaki Y."/>
            <person name="Yoshida Y."/>
            <person name="Baba S."/>
            <person name="Kobayashi G."/>
            <person name="Nagasaki K."/>
            <person name="Hano T."/>
            <person name="Tomaru Y."/>
        </authorList>
    </citation>
    <scope>NUCLEOTIDE SEQUENCE [LARGE SCALE GENOMIC DNA]</scope>
    <source>
        <strain evidence="8 9">NIES-3715</strain>
    </source>
</reference>
<evidence type="ECO:0000256" key="1">
    <source>
        <dbReference type="ARBA" id="ARBA00022723"/>
    </source>
</evidence>
<dbReference type="Gene3D" id="6.10.140.2220">
    <property type="match status" value="1"/>
</dbReference>
<organism evidence="8 9">
    <name type="scientific">Chaetoceros tenuissimus</name>
    <dbReference type="NCBI Taxonomy" id="426638"/>
    <lineage>
        <taxon>Eukaryota</taxon>
        <taxon>Sar</taxon>
        <taxon>Stramenopiles</taxon>
        <taxon>Ochrophyta</taxon>
        <taxon>Bacillariophyta</taxon>
        <taxon>Coscinodiscophyceae</taxon>
        <taxon>Chaetocerotophycidae</taxon>
        <taxon>Chaetocerotales</taxon>
        <taxon>Chaetocerotaceae</taxon>
        <taxon>Chaetoceros</taxon>
    </lineage>
</organism>
<keyword evidence="2 4" id="KW-0863">Zinc-finger</keyword>
<evidence type="ECO:0000256" key="3">
    <source>
        <dbReference type="ARBA" id="ARBA00022833"/>
    </source>
</evidence>
<keyword evidence="3" id="KW-0862">Zinc</keyword>